<proteinExistence type="predicted"/>
<evidence type="ECO:0000256" key="1">
    <source>
        <dbReference type="SAM" id="MobiDB-lite"/>
    </source>
</evidence>
<comment type="caution">
    <text evidence="2">The sequence shown here is derived from an EMBL/GenBank/DDBJ whole genome shotgun (WGS) entry which is preliminary data.</text>
</comment>
<feature type="compositionally biased region" description="Low complexity" evidence="1">
    <location>
        <begin position="74"/>
        <end position="84"/>
    </location>
</feature>
<reference evidence="2 3" key="1">
    <citation type="journal article" date="2012" name="Genome Biol.">
        <title>Genome and low-iron response of an oceanic diatom adapted to chronic iron limitation.</title>
        <authorList>
            <person name="Lommer M."/>
            <person name="Specht M."/>
            <person name="Roy A.S."/>
            <person name="Kraemer L."/>
            <person name="Andreson R."/>
            <person name="Gutowska M.A."/>
            <person name="Wolf J."/>
            <person name="Bergner S.V."/>
            <person name="Schilhabel M.B."/>
            <person name="Klostermeier U.C."/>
            <person name="Beiko R.G."/>
            <person name="Rosenstiel P."/>
            <person name="Hippler M."/>
            <person name="Laroche J."/>
        </authorList>
    </citation>
    <scope>NUCLEOTIDE SEQUENCE [LARGE SCALE GENOMIC DNA]</scope>
    <source>
        <strain evidence="2 3">CCMP1005</strain>
    </source>
</reference>
<dbReference type="AlphaFoldDB" id="K0R9L1"/>
<evidence type="ECO:0000313" key="2">
    <source>
        <dbReference type="EMBL" id="EJK50263.1"/>
    </source>
</evidence>
<organism evidence="2 3">
    <name type="scientific">Thalassiosira oceanica</name>
    <name type="common">Marine diatom</name>
    <dbReference type="NCBI Taxonomy" id="159749"/>
    <lineage>
        <taxon>Eukaryota</taxon>
        <taxon>Sar</taxon>
        <taxon>Stramenopiles</taxon>
        <taxon>Ochrophyta</taxon>
        <taxon>Bacillariophyta</taxon>
        <taxon>Coscinodiscophyceae</taxon>
        <taxon>Thalassiosirophycidae</taxon>
        <taxon>Thalassiosirales</taxon>
        <taxon>Thalassiosiraceae</taxon>
        <taxon>Thalassiosira</taxon>
    </lineage>
</organism>
<keyword evidence="3" id="KW-1185">Reference proteome</keyword>
<dbReference type="EMBL" id="AGNL01044071">
    <property type="protein sequence ID" value="EJK50263.1"/>
    <property type="molecule type" value="Genomic_DNA"/>
</dbReference>
<evidence type="ECO:0000313" key="3">
    <source>
        <dbReference type="Proteomes" id="UP000266841"/>
    </source>
</evidence>
<feature type="region of interest" description="Disordered" evidence="1">
    <location>
        <begin position="24"/>
        <end position="97"/>
    </location>
</feature>
<protein>
    <submittedName>
        <fullName evidence="2">Uncharacterized protein</fullName>
    </submittedName>
</protein>
<name>K0R9L1_THAOC</name>
<gene>
    <name evidence="2" type="ORF">THAOC_30794</name>
</gene>
<feature type="non-terminal residue" evidence="2">
    <location>
        <position position="1"/>
    </location>
</feature>
<accession>K0R9L1</accession>
<feature type="compositionally biased region" description="Basic and acidic residues" evidence="1">
    <location>
        <begin position="52"/>
        <end position="67"/>
    </location>
</feature>
<sequence>GGVTPNVLAQVKEQIRLREQMMRGQMQQQVVNPRDGQFVGGHQKPAEQMLEAMRRESQVRQSEDVNMGKRPHSASDLSQDASASKRARSEEPSASGD</sequence>
<dbReference type="Proteomes" id="UP000266841">
    <property type="component" value="Unassembled WGS sequence"/>
</dbReference>